<dbReference type="RefSeq" id="WP_180963122.1">
    <property type="nucleotide sequence ID" value="NZ_JANGCH010000021.1"/>
</dbReference>
<dbReference type="InterPro" id="IPR016032">
    <property type="entry name" value="Sig_transdc_resp-reg_C-effctor"/>
</dbReference>
<keyword evidence="2" id="KW-0648">Protein biosynthesis</keyword>
<reference evidence="2 3" key="1">
    <citation type="submission" date="2022-06" db="EMBL/GenBank/DDBJ databases">
        <title>Isolation of gut microbiota from human fecal samples.</title>
        <authorList>
            <person name="Pamer E.G."/>
            <person name="Barat B."/>
            <person name="Waligurski E."/>
            <person name="Medina S."/>
            <person name="Paddock L."/>
            <person name="Mostad J."/>
        </authorList>
    </citation>
    <scope>NUCLEOTIDE SEQUENCE [LARGE SCALE GENOMIC DNA]</scope>
    <source>
        <strain evidence="2 3">DFI.6.1</strain>
    </source>
</reference>
<dbReference type="InterPro" id="IPR036388">
    <property type="entry name" value="WH-like_DNA-bd_sf"/>
</dbReference>
<evidence type="ECO:0000313" key="2">
    <source>
        <dbReference type="EMBL" id="MCQ5122622.1"/>
    </source>
</evidence>
<dbReference type="GO" id="GO:0003743">
    <property type="term" value="F:translation initiation factor activity"/>
    <property type="evidence" value="ECO:0007669"/>
    <property type="project" value="UniProtKB-KW"/>
</dbReference>
<evidence type="ECO:0000259" key="1">
    <source>
        <dbReference type="Pfam" id="PF08769"/>
    </source>
</evidence>
<gene>
    <name evidence="2" type="ORF">NE663_10200</name>
</gene>
<feature type="domain" description="Sporulation initiation factor Spo0A C-terminal" evidence="1">
    <location>
        <begin position="5"/>
        <end position="107"/>
    </location>
</feature>
<proteinExistence type="predicted"/>
<organism evidence="2 3">
    <name type="scientific">Massilicoli timonensis</name>
    <dbReference type="NCBI Taxonomy" id="2015901"/>
    <lineage>
        <taxon>Bacteria</taxon>
        <taxon>Bacillati</taxon>
        <taxon>Bacillota</taxon>
        <taxon>Erysipelotrichia</taxon>
        <taxon>Erysipelotrichales</taxon>
        <taxon>Erysipelotrichaceae</taxon>
        <taxon>Massilicoli</taxon>
    </lineage>
</organism>
<protein>
    <submittedName>
        <fullName evidence="2">Sporulation initiation factor Spo0A C-terminal domain-containing protein</fullName>
    </submittedName>
</protein>
<comment type="caution">
    <text evidence="2">The sequence shown here is derived from an EMBL/GenBank/DDBJ whole genome shotgun (WGS) entry which is preliminary data.</text>
</comment>
<evidence type="ECO:0000313" key="3">
    <source>
        <dbReference type="Proteomes" id="UP001524435"/>
    </source>
</evidence>
<dbReference type="InterPro" id="IPR014879">
    <property type="entry name" value="Spo0A_C"/>
</dbReference>
<sequence length="116" mass="13530">MNIRIVQMLRILGIPAHVKGYEYIKTAIMLMYDDDSYRYNITKRLYPKIAKIYGTTPARVERAMRHAIEIAFTSGNIELLYKIFGYTIAYHRSKATNSQFIITILETLTLSDLRFS</sequence>
<keyword evidence="2" id="KW-0396">Initiation factor</keyword>
<dbReference type="Pfam" id="PF08769">
    <property type="entry name" value="Spo0A_C"/>
    <property type="match status" value="1"/>
</dbReference>
<keyword evidence="3" id="KW-1185">Reference proteome</keyword>
<dbReference type="EMBL" id="JANGCH010000021">
    <property type="protein sequence ID" value="MCQ5122622.1"/>
    <property type="molecule type" value="Genomic_DNA"/>
</dbReference>
<name>A0ABT1SN12_9FIRM</name>
<dbReference type="SUPFAM" id="SSF46894">
    <property type="entry name" value="C-terminal effector domain of the bipartite response regulators"/>
    <property type="match status" value="1"/>
</dbReference>
<accession>A0ABT1SN12</accession>
<dbReference type="Gene3D" id="1.10.10.10">
    <property type="entry name" value="Winged helix-like DNA-binding domain superfamily/Winged helix DNA-binding domain"/>
    <property type="match status" value="1"/>
</dbReference>
<dbReference type="Proteomes" id="UP001524435">
    <property type="component" value="Unassembled WGS sequence"/>
</dbReference>